<organism evidence="3 4">
    <name type="scientific">Odoribacter laneus YIT 12061</name>
    <dbReference type="NCBI Taxonomy" id="742817"/>
    <lineage>
        <taxon>Bacteria</taxon>
        <taxon>Pseudomonadati</taxon>
        <taxon>Bacteroidota</taxon>
        <taxon>Bacteroidia</taxon>
        <taxon>Bacteroidales</taxon>
        <taxon>Odoribacteraceae</taxon>
        <taxon>Odoribacter</taxon>
    </lineage>
</organism>
<protein>
    <recommendedName>
        <fullName evidence="2">Putative beta-lactamase-inhibitor-like PepSY-like domain-containing protein</fullName>
    </recommendedName>
</protein>
<dbReference type="SUPFAM" id="SSF160574">
    <property type="entry name" value="BT0923-like"/>
    <property type="match status" value="2"/>
</dbReference>
<reference evidence="3 4" key="1">
    <citation type="submission" date="2012-01" db="EMBL/GenBank/DDBJ databases">
        <title>The Genome Sequence of Odoribacter laneus YIT 12061.</title>
        <authorList>
            <consortium name="The Broad Institute Genome Sequencing Platform"/>
            <person name="Earl A."/>
            <person name="Ward D."/>
            <person name="Feldgarden M."/>
            <person name="Gevers D."/>
            <person name="Morotomi M."/>
            <person name="Young S.K."/>
            <person name="Zeng Q."/>
            <person name="Gargeya S."/>
            <person name="Fitzgerald M."/>
            <person name="Haas B."/>
            <person name="Abouelleil A."/>
            <person name="Alvarado L."/>
            <person name="Arachchi H.M."/>
            <person name="Berlin A."/>
            <person name="Chapman S.B."/>
            <person name="Gearin G."/>
            <person name="Goldberg J."/>
            <person name="Griggs A."/>
            <person name="Gujja S."/>
            <person name="Hansen M."/>
            <person name="Heiman D."/>
            <person name="Howarth C."/>
            <person name="Larimer J."/>
            <person name="Lui A."/>
            <person name="MacDonald P.J.P."/>
            <person name="McCowen C."/>
            <person name="Montmayeur A."/>
            <person name="Murphy C."/>
            <person name="Neiman D."/>
            <person name="Pearson M."/>
            <person name="Priest M."/>
            <person name="Roberts A."/>
            <person name="Saif S."/>
            <person name="Shea T."/>
            <person name="Sisk P."/>
            <person name="Stolte C."/>
            <person name="Sykes S."/>
            <person name="Wortman J."/>
            <person name="Nusbaum C."/>
            <person name="Birren B."/>
        </authorList>
    </citation>
    <scope>NUCLEOTIDE SEQUENCE [LARGE SCALE GENOMIC DNA]</scope>
    <source>
        <strain evidence="3 4">YIT 12061</strain>
    </source>
</reference>
<evidence type="ECO:0000256" key="1">
    <source>
        <dbReference type="SAM" id="SignalP"/>
    </source>
</evidence>
<feature type="domain" description="Putative beta-lactamase-inhibitor-like PepSY-like" evidence="2">
    <location>
        <begin position="57"/>
        <end position="150"/>
    </location>
</feature>
<evidence type="ECO:0000313" key="3">
    <source>
        <dbReference type="EMBL" id="EHP45149.1"/>
    </source>
</evidence>
<comment type="caution">
    <text evidence="3">The sequence shown here is derived from an EMBL/GenBank/DDBJ whole genome shotgun (WGS) entry which is preliminary data.</text>
</comment>
<evidence type="ECO:0000259" key="2">
    <source>
        <dbReference type="Pfam" id="PF11396"/>
    </source>
</evidence>
<dbReference type="PATRIC" id="fig|742817.3.peg.3204"/>
<keyword evidence="1" id="KW-0732">Signal</keyword>
<evidence type="ECO:0000313" key="4">
    <source>
        <dbReference type="Proteomes" id="UP000004892"/>
    </source>
</evidence>
<dbReference type="Pfam" id="PF11396">
    <property type="entry name" value="PepSY_like"/>
    <property type="match status" value="2"/>
</dbReference>
<keyword evidence="4" id="KW-1185">Reference proteome</keyword>
<dbReference type="Proteomes" id="UP000004892">
    <property type="component" value="Unassembled WGS sequence"/>
</dbReference>
<dbReference type="GeneID" id="98070512"/>
<dbReference type="EMBL" id="ADMC01000034">
    <property type="protein sequence ID" value="EHP45149.1"/>
    <property type="molecule type" value="Genomic_DNA"/>
</dbReference>
<accession>H1DL58</accession>
<dbReference type="InterPro" id="IPR021533">
    <property type="entry name" value="PepSY-like"/>
</dbReference>
<sequence>MRTKILLGLLLLSFTFCFVSCDEDTKEEETKIPENIDRSFSNKFSPLQPRQWSIVDNYYIATFTDTYNLNETAWFTTEGIWQMTKTDVPETQMLPYAVEYTFAHSEYAGNKITAICKIERLNMKGALYRISILKGEIRQNVYIQTDGILIRTLYGNNDQFRLVKVPAEVNAYMAEYYSQAPVLGILFNDEGHIEIYISHENNLKRVELSWDGYWFSTSWQMKDTEQLPEYVTDFIAQHYAGYSIRERRYEISNHGNYYCVRLITNDDDIIVSIRDDSQE</sequence>
<feature type="signal peptide" evidence="1">
    <location>
        <begin position="1"/>
        <end position="21"/>
    </location>
</feature>
<gene>
    <name evidence="3" type="ORF">HMPREF9449_02994</name>
</gene>
<proteinExistence type="predicted"/>
<dbReference type="HOGENOM" id="CLU_048234_0_0_10"/>
<dbReference type="RefSeq" id="WP_009138137.1">
    <property type="nucleotide sequence ID" value="NZ_JH594598.1"/>
</dbReference>
<dbReference type="AlphaFoldDB" id="H1DL58"/>
<name>H1DL58_9BACT</name>
<dbReference type="Gene3D" id="3.10.450.360">
    <property type="match status" value="2"/>
</dbReference>
<dbReference type="eggNOG" id="ENOG502ZTA0">
    <property type="taxonomic scope" value="Bacteria"/>
</dbReference>
<feature type="chain" id="PRO_5003549603" description="Putative beta-lactamase-inhibitor-like PepSY-like domain-containing protein" evidence="1">
    <location>
        <begin position="22"/>
        <end position="279"/>
    </location>
</feature>
<feature type="domain" description="Putative beta-lactamase-inhibitor-like PepSY-like" evidence="2">
    <location>
        <begin position="204"/>
        <end position="262"/>
    </location>
</feature>